<keyword evidence="2" id="KW-1185">Reference proteome</keyword>
<reference evidence="2" key="1">
    <citation type="journal article" date="2024" name="Proc. Natl. Acad. Sci. U.S.A.">
        <title>Extraordinary preservation of gene collinearity over three hundred million years revealed in homosporous lycophytes.</title>
        <authorList>
            <person name="Li C."/>
            <person name="Wickell D."/>
            <person name="Kuo L.Y."/>
            <person name="Chen X."/>
            <person name="Nie B."/>
            <person name="Liao X."/>
            <person name="Peng D."/>
            <person name="Ji J."/>
            <person name="Jenkins J."/>
            <person name="Williams M."/>
            <person name="Shu S."/>
            <person name="Plott C."/>
            <person name="Barry K."/>
            <person name="Rajasekar S."/>
            <person name="Grimwood J."/>
            <person name="Han X."/>
            <person name="Sun S."/>
            <person name="Hou Z."/>
            <person name="He W."/>
            <person name="Dai G."/>
            <person name="Sun C."/>
            <person name="Schmutz J."/>
            <person name="Leebens-Mack J.H."/>
            <person name="Li F.W."/>
            <person name="Wang L."/>
        </authorList>
    </citation>
    <scope>NUCLEOTIDE SEQUENCE [LARGE SCALE GENOMIC DNA]</scope>
    <source>
        <strain evidence="2">cv. PW_Plant_1</strain>
    </source>
</reference>
<dbReference type="Proteomes" id="UP001162992">
    <property type="component" value="Chromosome 2"/>
</dbReference>
<evidence type="ECO:0000313" key="2">
    <source>
        <dbReference type="Proteomes" id="UP001162992"/>
    </source>
</evidence>
<accession>A0ACC2EK56</accession>
<comment type="caution">
    <text evidence="1">The sequence shown here is derived from an EMBL/GenBank/DDBJ whole genome shotgun (WGS) entry which is preliminary data.</text>
</comment>
<gene>
    <name evidence="1" type="ORF">O6H91_02G127000</name>
</gene>
<sequence length="711" mass="79431">MTKGRKIGREFHLRTGSSARIIVGIKNLREGQSILNWLFRKAVFEKGDTILLLHVDTTDPKPSNIGPRLADVLHCNEASDEKSEVIFRYLSAKVSNLVNKYNVPEVNILAKIVRTCYIGTALVSEAQRIKATVIVLGSSRLFAFVKSINSIREQCIKDLPACCSIIVLRRGEKLLIKAGAAPGARDYSTLRVRTQSEKEQIGMEADVDDLQDLRDLQNFPDQYNQDDNFPSHLTSSLNRTAKLYDIESPSTDSEMQFGYLSSFTSNGSSATSLDSPTSVLKCPGDYGASETKFYPEKPYLETMRPRGNFSFRPNNIIDWLQSGPNLCLTSRFSEQHHKDTPNAFTECEATEEMPKSSALEINMGTECEARSQELKPLLARIADRTTVSMELFEVGQMLDKYISHYPEDLLEEFSFQELELATKGFAAENLIGSGGTGKVFKGHLPMGKIVAVKRLANTFEIKEEFFTEIGILSKICHKNVVSLIGFCVESGHRMLVYEFLKNGNLQQTLQGNHHNATIPWEVRQQVALGAAQGLNYLHMCAPRQIIHCDVKSANILLNEDFEAKISDFGYAKLRLQGATELPSSEVIVGTFGYLAPELLVSGYFDEKTDVYSFGVVLLELISGRSSIDSSLPSSTQSLAQWAALLAKTGSTHELVDPKLTDLDLLQLKRMIYTAMQCIRSLPEQRPSMERVMRLLDPEWECTEPLLANYLP</sequence>
<evidence type="ECO:0000313" key="1">
    <source>
        <dbReference type="EMBL" id="KAJ7566984.1"/>
    </source>
</evidence>
<name>A0ACC2EK56_DIPCM</name>
<dbReference type="EMBL" id="CM055093">
    <property type="protein sequence ID" value="KAJ7566984.1"/>
    <property type="molecule type" value="Genomic_DNA"/>
</dbReference>
<organism evidence="1 2">
    <name type="scientific">Diphasiastrum complanatum</name>
    <name type="common">Issler's clubmoss</name>
    <name type="synonym">Lycopodium complanatum</name>
    <dbReference type="NCBI Taxonomy" id="34168"/>
    <lineage>
        <taxon>Eukaryota</taxon>
        <taxon>Viridiplantae</taxon>
        <taxon>Streptophyta</taxon>
        <taxon>Embryophyta</taxon>
        <taxon>Tracheophyta</taxon>
        <taxon>Lycopodiopsida</taxon>
        <taxon>Lycopodiales</taxon>
        <taxon>Lycopodiaceae</taxon>
        <taxon>Lycopodioideae</taxon>
        <taxon>Diphasiastrum</taxon>
    </lineage>
</organism>
<proteinExistence type="predicted"/>
<protein>
    <submittedName>
        <fullName evidence="1">Uncharacterized protein</fullName>
    </submittedName>
</protein>